<keyword evidence="5" id="KW-1185">Reference proteome</keyword>
<dbReference type="RefSeq" id="WP_207234214.1">
    <property type="nucleotide sequence ID" value="NZ_SGXA01000001.1"/>
</dbReference>
<evidence type="ECO:0000259" key="3">
    <source>
        <dbReference type="Pfam" id="PF16373"/>
    </source>
</evidence>
<dbReference type="PANTHER" id="PTHR43405:SF1">
    <property type="entry name" value="GLYCOSYL HYDROLASE DIGH"/>
    <property type="match status" value="1"/>
</dbReference>
<protein>
    <submittedName>
        <fullName evidence="4">Glycosyl hydrolase family 10</fullName>
    </submittedName>
</protein>
<gene>
    <name evidence="4" type="ORF">EV199_1720</name>
</gene>
<organism evidence="4 5">
    <name type="scientific">Pseudobacter ginsenosidimutans</name>
    <dbReference type="NCBI Taxonomy" id="661488"/>
    <lineage>
        <taxon>Bacteria</taxon>
        <taxon>Pseudomonadati</taxon>
        <taxon>Bacteroidota</taxon>
        <taxon>Chitinophagia</taxon>
        <taxon>Chitinophagales</taxon>
        <taxon>Chitinophagaceae</taxon>
        <taxon>Pseudobacter</taxon>
    </lineage>
</organism>
<dbReference type="GO" id="GO:0016787">
    <property type="term" value="F:hydrolase activity"/>
    <property type="evidence" value="ECO:0007669"/>
    <property type="project" value="UniProtKB-KW"/>
</dbReference>
<dbReference type="PANTHER" id="PTHR43405">
    <property type="entry name" value="GLYCOSYL HYDROLASE DIGH"/>
    <property type="match status" value="1"/>
</dbReference>
<feature type="domain" description="Glycosyl hydrolase-like 10" evidence="2">
    <location>
        <begin position="52"/>
        <end position="274"/>
    </location>
</feature>
<dbReference type="Pfam" id="PF02638">
    <property type="entry name" value="GHL10"/>
    <property type="match status" value="1"/>
</dbReference>
<evidence type="ECO:0000313" key="5">
    <source>
        <dbReference type="Proteomes" id="UP000293874"/>
    </source>
</evidence>
<dbReference type="Pfam" id="PF16373">
    <property type="entry name" value="DUF4985"/>
    <property type="match status" value="1"/>
</dbReference>
<dbReference type="AlphaFoldDB" id="A0A4Q7N4C3"/>
<dbReference type="Proteomes" id="UP000293874">
    <property type="component" value="Unassembled WGS sequence"/>
</dbReference>
<feature type="domain" description="DUF4985" evidence="3">
    <location>
        <begin position="300"/>
        <end position="425"/>
    </location>
</feature>
<evidence type="ECO:0000313" key="4">
    <source>
        <dbReference type="EMBL" id="RZS75845.1"/>
    </source>
</evidence>
<dbReference type="Gene3D" id="3.20.20.80">
    <property type="entry name" value="Glycosidases"/>
    <property type="match status" value="1"/>
</dbReference>
<reference evidence="4 5" key="1">
    <citation type="submission" date="2019-02" db="EMBL/GenBank/DDBJ databases">
        <title>Genomic Encyclopedia of Type Strains, Phase IV (KMG-IV): sequencing the most valuable type-strain genomes for metagenomic binning, comparative biology and taxonomic classification.</title>
        <authorList>
            <person name="Goeker M."/>
        </authorList>
    </citation>
    <scope>NUCLEOTIDE SEQUENCE [LARGE SCALE GENOMIC DNA]</scope>
    <source>
        <strain evidence="4 5">DSM 18116</strain>
    </source>
</reference>
<keyword evidence="4" id="KW-0378">Hydrolase</keyword>
<keyword evidence="1" id="KW-0732">Signal</keyword>
<evidence type="ECO:0000259" key="2">
    <source>
        <dbReference type="Pfam" id="PF02638"/>
    </source>
</evidence>
<dbReference type="InterPro" id="IPR017853">
    <property type="entry name" value="GH"/>
</dbReference>
<sequence>MMPRKPLLILLLIMAGLTASAQKRVMLWFDAHANYKRLSSADSIRFYLEKSKQAGVTDIVVDVKPITGFVLWKSKYAPYLGEWQGHKMPQDLNFLQTFIDEGHKFGLTVHASINVFSGGHNHFNKGIIYGQYPEWQSINYLDTGLTKISAIKSKYSGMLNPANPEVQKYQLNLLKELIKQHPGLDGVILDRVRYDGFESDFSNVSRKLFEKYIGKKVANFPADVYSYTKKDGKPVKTPGPLYKQWIEWRASVIYNFFVDARKTAKKANKKIIFGDYTGAWYPTYYEVGVNWASNKFEVAREYSWATPKYQQYGYAELLDLYTTGCYYYEVSKEEVHQSNTYRAARTEAGMSTQRSPVYSVEGSAERAMELTKGAAPLLGGLYVEQYEKNKDQFIKAMQMCMDKTNGLMIFDLVHIVQRNWWDAIQQVTGK</sequence>
<name>A0A4Q7N4C3_9BACT</name>
<dbReference type="InterPro" id="IPR052177">
    <property type="entry name" value="Divisome_Glycosyl_Hydrolase"/>
</dbReference>
<accession>A0A4Q7N4C3</accession>
<dbReference type="SUPFAM" id="SSF51445">
    <property type="entry name" value="(Trans)glycosidases"/>
    <property type="match status" value="1"/>
</dbReference>
<comment type="caution">
    <text evidence="4">The sequence shown here is derived from an EMBL/GenBank/DDBJ whole genome shotgun (WGS) entry which is preliminary data.</text>
</comment>
<evidence type="ECO:0000256" key="1">
    <source>
        <dbReference type="ARBA" id="ARBA00022729"/>
    </source>
</evidence>
<dbReference type="EMBL" id="SGXA01000001">
    <property type="protein sequence ID" value="RZS75845.1"/>
    <property type="molecule type" value="Genomic_DNA"/>
</dbReference>
<proteinExistence type="predicted"/>
<dbReference type="InterPro" id="IPR003790">
    <property type="entry name" value="GHL10"/>
</dbReference>
<dbReference type="InterPro" id="IPR032280">
    <property type="entry name" value="DUF4985"/>
</dbReference>